<organism evidence="1 2">
    <name type="scientific">Micromonospora echinofusca</name>
    <dbReference type="NCBI Taxonomy" id="47858"/>
    <lineage>
        <taxon>Bacteria</taxon>
        <taxon>Bacillati</taxon>
        <taxon>Actinomycetota</taxon>
        <taxon>Actinomycetes</taxon>
        <taxon>Micromonosporales</taxon>
        <taxon>Micromonosporaceae</taxon>
        <taxon>Micromonospora</taxon>
    </lineage>
</organism>
<dbReference type="EMBL" id="LT607733">
    <property type="protein sequence ID" value="SCG17356.1"/>
    <property type="molecule type" value="Genomic_DNA"/>
</dbReference>
<reference evidence="1 2" key="1">
    <citation type="submission" date="2016-06" db="EMBL/GenBank/DDBJ databases">
        <authorList>
            <person name="Kjaerup R.B."/>
            <person name="Dalgaard T.S."/>
            <person name="Juul-Madsen H.R."/>
        </authorList>
    </citation>
    <scope>NUCLEOTIDE SEQUENCE [LARGE SCALE GENOMIC DNA]</scope>
    <source>
        <strain evidence="1 2">DSM 43913</strain>
    </source>
</reference>
<dbReference type="Proteomes" id="UP000198251">
    <property type="component" value="Chromosome I"/>
</dbReference>
<accession>A0A1C5GDZ4</accession>
<sequence>MRRRGATWATGRVAVDLSTRRAPKDFTAYAADAAARGAWRTDEDAPGSRPAGAG</sequence>
<evidence type="ECO:0000313" key="1">
    <source>
        <dbReference type="EMBL" id="SCG17356.1"/>
    </source>
</evidence>
<dbReference type="AlphaFoldDB" id="A0A1C5GDZ4"/>
<gene>
    <name evidence="1" type="ORF">GA0070610_3667</name>
</gene>
<name>A0A1C5GDZ4_MICEH</name>
<keyword evidence="2" id="KW-1185">Reference proteome</keyword>
<protein>
    <submittedName>
        <fullName evidence="1">Uncharacterized protein</fullName>
    </submittedName>
</protein>
<evidence type="ECO:0000313" key="2">
    <source>
        <dbReference type="Proteomes" id="UP000198251"/>
    </source>
</evidence>
<proteinExistence type="predicted"/>